<evidence type="ECO:0000313" key="2">
    <source>
        <dbReference type="Proteomes" id="UP000265520"/>
    </source>
</evidence>
<proteinExistence type="predicted"/>
<evidence type="ECO:0000313" key="1">
    <source>
        <dbReference type="EMBL" id="MCI39212.1"/>
    </source>
</evidence>
<feature type="non-terminal residue" evidence="1">
    <location>
        <position position="1"/>
    </location>
</feature>
<dbReference type="Proteomes" id="UP000265520">
    <property type="component" value="Unassembled WGS sequence"/>
</dbReference>
<dbReference type="AlphaFoldDB" id="A0A392RSM9"/>
<name>A0A392RSM9_9FABA</name>
<reference evidence="1 2" key="1">
    <citation type="journal article" date="2018" name="Front. Plant Sci.">
        <title>Red Clover (Trifolium pratense) and Zigzag Clover (T. medium) - A Picture of Genomic Similarities and Differences.</title>
        <authorList>
            <person name="Dluhosova J."/>
            <person name="Istvanek J."/>
            <person name="Nedelnik J."/>
            <person name="Repkova J."/>
        </authorList>
    </citation>
    <scope>NUCLEOTIDE SEQUENCE [LARGE SCALE GENOMIC DNA]</scope>
    <source>
        <strain evidence="2">cv. 10/8</strain>
        <tissue evidence="1">Leaf</tissue>
    </source>
</reference>
<keyword evidence="2" id="KW-1185">Reference proteome</keyword>
<organism evidence="1 2">
    <name type="scientific">Trifolium medium</name>
    <dbReference type="NCBI Taxonomy" id="97028"/>
    <lineage>
        <taxon>Eukaryota</taxon>
        <taxon>Viridiplantae</taxon>
        <taxon>Streptophyta</taxon>
        <taxon>Embryophyta</taxon>
        <taxon>Tracheophyta</taxon>
        <taxon>Spermatophyta</taxon>
        <taxon>Magnoliopsida</taxon>
        <taxon>eudicotyledons</taxon>
        <taxon>Gunneridae</taxon>
        <taxon>Pentapetalae</taxon>
        <taxon>rosids</taxon>
        <taxon>fabids</taxon>
        <taxon>Fabales</taxon>
        <taxon>Fabaceae</taxon>
        <taxon>Papilionoideae</taxon>
        <taxon>50 kb inversion clade</taxon>
        <taxon>NPAAA clade</taxon>
        <taxon>Hologalegina</taxon>
        <taxon>IRL clade</taxon>
        <taxon>Trifolieae</taxon>
        <taxon>Trifolium</taxon>
    </lineage>
</organism>
<dbReference type="EMBL" id="LXQA010264890">
    <property type="protein sequence ID" value="MCI39212.1"/>
    <property type="molecule type" value="Genomic_DNA"/>
</dbReference>
<protein>
    <submittedName>
        <fullName evidence="1">Uncharacterized protein</fullName>
    </submittedName>
</protein>
<comment type="caution">
    <text evidence="1">The sequence shown here is derived from an EMBL/GenBank/DDBJ whole genome shotgun (WGS) entry which is preliminary data.</text>
</comment>
<sequence length="42" mass="4152">IQPSPAQNQNTGAAGGCEVGPDVALDVVLTVVAVVLLLHATL</sequence>
<accession>A0A392RSM9</accession>